<protein>
    <submittedName>
        <fullName evidence="2">DUF58 domain-containing protein</fullName>
    </submittedName>
</protein>
<organism evidence="2 3">
    <name type="scientific">Marinicauda salina</name>
    <dbReference type="NCBI Taxonomy" id="2135793"/>
    <lineage>
        <taxon>Bacteria</taxon>
        <taxon>Pseudomonadati</taxon>
        <taxon>Pseudomonadota</taxon>
        <taxon>Alphaproteobacteria</taxon>
        <taxon>Maricaulales</taxon>
        <taxon>Maricaulaceae</taxon>
        <taxon>Marinicauda</taxon>
    </lineage>
</organism>
<accession>A0A2U2BRV4</accession>
<dbReference type="InterPro" id="IPR002881">
    <property type="entry name" value="DUF58"/>
</dbReference>
<dbReference type="PANTHER" id="PTHR33608">
    <property type="entry name" value="BLL2464 PROTEIN"/>
    <property type="match status" value="1"/>
</dbReference>
<dbReference type="AlphaFoldDB" id="A0A2U2BRV4"/>
<keyword evidence="3" id="KW-1185">Reference proteome</keyword>
<sequence>MPQSSAKPPADRLRHEAERAAAALPPLLAEAERIAASVAHGVHGRRKPGTGETFWEYRRYSHEDPASSIDWRRSARGDHLFVRETEWEAANAVFLWRDGSPGMALGSPGLPTKRDRAAVCLIAIAALLSRGGERVAALGETGRARSGRTGLEIAAAALAQGPGDPVSVEAPALPRHARVVLASDFLDPPETWAARLKRLSEAGAQGALLRIVDPAEEDFPFEGRTRFLSPGGGGESLLFGRAESAREAYHEVWRRHGAALEDVARTAGWTLITHRTDRPAASAVLALHQSLAGERA</sequence>
<proteinExistence type="predicted"/>
<dbReference type="EMBL" id="QEXV01000005">
    <property type="protein sequence ID" value="PWE16726.1"/>
    <property type="molecule type" value="Genomic_DNA"/>
</dbReference>
<comment type="caution">
    <text evidence="2">The sequence shown here is derived from an EMBL/GenBank/DDBJ whole genome shotgun (WGS) entry which is preliminary data.</text>
</comment>
<dbReference type="PANTHER" id="PTHR33608:SF6">
    <property type="entry name" value="BLL2464 PROTEIN"/>
    <property type="match status" value="1"/>
</dbReference>
<evidence type="ECO:0000313" key="3">
    <source>
        <dbReference type="Proteomes" id="UP000245168"/>
    </source>
</evidence>
<reference evidence="3" key="1">
    <citation type="submission" date="2018-05" db="EMBL/GenBank/DDBJ databases">
        <authorList>
            <person name="Liu B.-T."/>
        </authorList>
    </citation>
    <scope>NUCLEOTIDE SEQUENCE [LARGE SCALE GENOMIC DNA]</scope>
    <source>
        <strain evidence="3">WD6-1</strain>
    </source>
</reference>
<dbReference type="OrthoDB" id="9794556at2"/>
<dbReference type="RefSeq" id="WP_109253449.1">
    <property type="nucleotide sequence ID" value="NZ_QEXV01000005.1"/>
</dbReference>
<evidence type="ECO:0000313" key="2">
    <source>
        <dbReference type="EMBL" id="PWE16726.1"/>
    </source>
</evidence>
<gene>
    <name evidence="2" type="ORF">DDZ18_10995</name>
</gene>
<feature type="domain" description="DUF58" evidence="1">
    <location>
        <begin position="56"/>
        <end position="258"/>
    </location>
</feature>
<dbReference type="Proteomes" id="UP000245168">
    <property type="component" value="Unassembled WGS sequence"/>
</dbReference>
<name>A0A2U2BRV4_9PROT</name>
<dbReference type="Pfam" id="PF01882">
    <property type="entry name" value="DUF58"/>
    <property type="match status" value="1"/>
</dbReference>
<evidence type="ECO:0000259" key="1">
    <source>
        <dbReference type="Pfam" id="PF01882"/>
    </source>
</evidence>